<proteinExistence type="predicted"/>
<gene>
    <name evidence="2" type="ORF">SAMN05216368_103221</name>
</gene>
<evidence type="ECO:0000259" key="1">
    <source>
        <dbReference type="PROSITE" id="PS51387"/>
    </source>
</evidence>
<dbReference type="PANTHER" id="PTHR42659">
    <property type="entry name" value="XANTHINE DEHYDROGENASE SUBUNIT C-RELATED"/>
    <property type="match status" value="1"/>
</dbReference>
<dbReference type="InterPro" id="IPR016166">
    <property type="entry name" value="FAD-bd_PCMH"/>
</dbReference>
<dbReference type="EMBL" id="FNIB01000003">
    <property type="protein sequence ID" value="SDN01917.1"/>
    <property type="molecule type" value="Genomic_DNA"/>
</dbReference>
<dbReference type="Gene3D" id="3.30.465.10">
    <property type="match status" value="1"/>
</dbReference>
<protein>
    <submittedName>
        <fullName evidence="2">CO or xanthine dehydrogenase, FAD-binding subunit</fullName>
    </submittedName>
</protein>
<dbReference type="InterPro" id="IPR002346">
    <property type="entry name" value="Mopterin_DH_FAD-bd"/>
</dbReference>
<evidence type="ECO:0000313" key="2">
    <source>
        <dbReference type="EMBL" id="SDN01917.1"/>
    </source>
</evidence>
<dbReference type="STRING" id="1424659.SAMN05216368_103221"/>
<name>A0A5E9GSK5_9MICO</name>
<dbReference type="AlphaFoldDB" id="A0A5E9GSK5"/>
<sequence length="276" mass="29031">MDLSTVTRIIPARTRSDLIALGPTVVPLAGGSELFADPRAHLRALVDLQTLGWPALTITEDGLEIAATCTLAELSRLPMQAGWAAHPLFYQCCTALFGSFKVWNVATVGGNLATSLPAGPMITLAVALDAELLVWRGDGSDEVVPARQFVTGNMTNALAANDVLRSIRVPLTSLQATTAYRKIALSPLGRSGAVLAGRVDADGVFVLTVTAATLRPVQLRYSELPAADVLAGDIAAIDCWFTDAHGAADWRRAMGLLLGEEIRAELAASTDVASQS</sequence>
<dbReference type="RefSeq" id="WP_167552418.1">
    <property type="nucleotide sequence ID" value="NZ_FNIB01000003.1"/>
</dbReference>
<dbReference type="PANTHER" id="PTHR42659:SF9">
    <property type="entry name" value="XANTHINE DEHYDROGENASE FAD-BINDING SUBUNIT XDHB-RELATED"/>
    <property type="match status" value="1"/>
</dbReference>
<accession>A0A5E9GSK5</accession>
<dbReference type="GO" id="GO:0016491">
    <property type="term" value="F:oxidoreductase activity"/>
    <property type="evidence" value="ECO:0007669"/>
    <property type="project" value="InterPro"/>
</dbReference>
<dbReference type="Pfam" id="PF00941">
    <property type="entry name" value="FAD_binding_5"/>
    <property type="match status" value="1"/>
</dbReference>
<dbReference type="PROSITE" id="PS51387">
    <property type="entry name" value="FAD_PCMH"/>
    <property type="match status" value="1"/>
</dbReference>
<dbReference type="GO" id="GO:0071949">
    <property type="term" value="F:FAD binding"/>
    <property type="evidence" value="ECO:0007669"/>
    <property type="project" value="InterPro"/>
</dbReference>
<dbReference type="InterPro" id="IPR016169">
    <property type="entry name" value="FAD-bd_PCMH_sub2"/>
</dbReference>
<feature type="domain" description="FAD-binding PCMH-type" evidence="1">
    <location>
        <begin position="1"/>
        <end position="174"/>
    </location>
</feature>
<dbReference type="SUPFAM" id="SSF56176">
    <property type="entry name" value="FAD-binding/transporter-associated domain-like"/>
    <property type="match status" value="1"/>
</dbReference>
<dbReference type="InterPro" id="IPR051312">
    <property type="entry name" value="Diverse_Substr_Oxidored"/>
</dbReference>
<evidence type="ECO:0000313" key="3">
    <source>
        <dbReference type="Proteomes" id="UP000199639"/>
    </source>
</evidence>
<dbReference type="InterPro" id="IPR036318">
    <property type="entry name" value="FAD-bd_PCMH-like_sf"/>
</dbReference>
<reference evidence="2 3" key="1">
    <citation type="submission" date="2016-10" db="EMBL/GenBank/DDBJ databases">
        <authorList>
            <person name="Varghese N."/>
            <person name="Submissions S."/>
        </authorList>
    </citation>
    <scope>NUCLEOTIDE SEQUENCE [LARGE SCALE GENOMIC DNA]</scope>
    <source>
        <strain evidence="2 3">CGMCC 1.11215</strain>
    </source>
</reference>
<dbReference type="Proteomes" id="UP000199639">
    <property type="component" value="Unassembled WGS sequence"/>
</dbReference>
<organism evidence="2 3">
    <name type="scientific">Cryobacterium flavum</name>
    <dbReference type="NCBI Taxonomy" id="1424659"/>
    <lineage>
        <taxon>Bacteria</taxon>
        <taxon>Bacillati</taxon>
        <taxon>Actinomycetota</taxon>
        <taxon>Actinomycetes</taxon>
        <taxon>Micrococcales</taxon>
        <taxon>Microbacteriaceae</taxon>
        <taxon>Cryobacterium</taxon>
    </lineage>
</organism>